<dbReference type="PaxDb" id="9544-ENSMMUP00000040641"/>
<dbReference type="Proteomes" id="UP000006718">
    <property type="component" value="Chromosome 1"/>
</dbReference>
<sequence length="130" mass="14196">VGSQSWAMRQQGLVGLVLGSAGVGVAVAALGAGELGTGRLDHTQAPPSLKAWPLGSGPPSSWWSICPPQRGQTAKSLERKRILESRRERAWPRRGIWSEKGHSWSPRPAHRSQVWPDEGTSWERADVGDW</sequence>
<proteinExistence type="predicted"/>
<name>A0A5F7ZK29_MACMU</name>
<dbReference type="AlphaFoldDB" id="A0A5F7ZK29"/>
<dbReference type="GeneTree" id="ENSGT00910000147723"/>
<feature type="transmembrane region" description="Helical" evidence="2">
    <location>
        <begin position="12"/>
        <end position="32"/>
    </location>
</feature>
<dbReference type="OMA" id="SWWSICP"/>
<evidence type="ECO:0000256" key="2">
    <source>
        <dbReference type="SAM" id="Phobius"/>
    </source>
</evidence>
<keyword evidence="2" id="KW-1133">Transmembrane helix</keyword>
<keyword evidence="2" id="KW-0472">Membrane</keyword>
<feature type="region of interest" description="Disordered" evidence="1">
    <location>
        <begin position="97"/>
        <end position="130"/>
    </location>
</feature>
<evidence type="ECO:0000313" key="4">
    <source>
        <dbReference type="Proteomes" id="UP000006718"/>
    </source>
</evidence>
<organism evidence="3 4">
    <name type="scientific">Macaca mulatta</name>
    <name type="common">Rhesus macaque</name>
    <dbReference type="NCBI Taxonomy" id="9544"/>
    <lineage>
        <taxon>Eukaryota</taxon>
        <taxon>Metazoa</taxon>
        <taxon>Chordata</taxon>
        <taxon>Craniata</taxon>
        <taxon>Vertebrata</taxon>
        <taxon>Euteleostomi</taxon>
        <taxon>Mammalia</taxon>
        <taxon>Eutheria</taxon>
        <taxon>Euarchontoglires</taxon>
        <taxon>Primates</taxon>
        <taxon>Haplorrhini</taxon>
        <taxon>Catarrhini</taxon>
        <taxon>Cercopithecidae</taxon>
        <taxon>Cercopithecinae</taxon>
        <taxon>Macaca</taxon>
    </lineage>
</organism>
<dbReference type="InParanoid" id="A0A5F7ZK29"/>
<reference evidence="3" key="4">
    <citation type="submission" date="2025-09" db="UniProtKB">
        <authorList>
            <consortium name="Ensembl"/>
        </authorList>
    </citation>
    <scope>IDENTIFICATION</scope>
    <source>
        <strain evidence="3">17573</strain>
    </source>
</reference>
<reference evidence="4" key="1">
    <citation type="journal article" date="2007" name="Science">
        <title>Evolutionary and biomedical insights from the rhesus macaque genome.</title>
        <authorList>
            <person name="Gibbs R.A."/>
            <person name="Rogers J."/>
            <person name="Katze M.G."/>
            <person name="Bumgarner R."/>
            <person name="Weinstock G.M."/>
            <person name="Mardis E.R."/>
            <person name="Remington K.A."/>
            <person name="Strausberg R.L."/>
            <person name="Venter J.C."/>
            <person name="Wilson R.K."/>
            <person name="Batzer M.A."/>
            <person name="Bustamante C.D."/>
            <person name="Eichler E.E."/>
            <person name="Hahn M.W."/>
            <person name="Hardison R.C."/>
            <person name="Makova K.D."/>
            <person name="Miller W."/>
            <person name="Milosavljevic A."/>
            <person name="Palermo R.E."/>
            <person name="Siepel A."/>
            <person name="Sikela J.M."/>
            <person name="Attaway T."/>
            <person name="Bell S."/>
            <person name="Bernard K.E."/>
            <person name="Buhay C.J."/>
            <person name="Chandrabose M.N."/>
            <person name="Dao M."/>
            <person name="Davis C."/>
            <person name="Delehaunty K.D."/>
            <person name="Ding Y."/>
            <person name="Dinh H.H."/>
            <person name="Dugan-Rocha S."/>
            <person name="Fulton L.A."/>
            <person name="Gabisi R.A."/>
            <person name="Garner T.T."/>
            <person name="Godfrey J."/>
            <person name="Hawes A.C."/>
            <person name="Hernandez J."/>
            <person name="Hines S."/>
            <person name="Holder M."/>
            <person name="Hume J."/>
            <person name="Jhangiani S.N."/>
            <person name="Joshi V."/>
            <person name="Khan Z.M."/>
            <person name="Kirkness E.F."/>
            <person name="Cree A."/>
            <person name="Fowler R.G."/>
            <person name="Lee S."/>
            <person name="Lewis L.R."/>
            <person name="Li Z."/>
            <person name="Liu Y.-S."/>
            <person name="Moore S.M."/>
            <person name="Muzny D."/>
            <person name="Nazareth L.V."/>
            <person name="Ngo D.N."/>
            <person name="Okwuonu G.O."/>
            <person name="Pai G."/>
            <person name="Parker D."/>
            <person name="Paul H.A."/>
            <person name="Pfannkoch C."/>
            <person name="Pohl C.S."/>
            <person name="Rogers Y.-H.C."/>
            <person name="Ruiz S.J."/>
            <person name="Sabo A."/>
            <person name="Santibanez J."/>
            <person name="Schneider B.W."/>
            <person name="Smith S.M."/>
            <person name="Sodergren E."/>
            <person name="Svatek A.F."/>
            <person name="Utterback T.R."/>
            <person name="Vattathil S."/>
            <person name="Warren W."/>
            <person name="White C.S."/>
            <person name="Chinwalla A.T."/>
            <person name="Feng Y."/>
            <person name="Halpern A.L."/>
            <person name="Hillier L.W."/>
            <person name="Huang X."/>
            <person name="Minx P."/>
            <person name="Nelson J.O."/>
            <person name="Pepin K.H."/>
            <person name="Qin X."/>
            <person name="Sutton G.G."/>
            <person name="Venter E."/>
            <person name="Walenz B.P."/>
            <person name="Wallis J.W."/>
            <person name="Worley K.C."/>
            <person name="Yang S.-P."/>
            <person name="Jones S.M."/>
            <person name="Marra M.A."/>
            <person name="Rocchi M."/>
            <person name="Schein J.E."/>
            <person name="Baertsch R."/>
            <person name="Clarke L."/>
            <person name="Csuros M."/>
            <person name="Glasscock J."/>
            <person name="Harris R.A."/>
            <person name="Havlak P."/>
            <person name="Jackson A.R."/>
            <person name="Jiang H."/>
            <person name="Liu Y."/>
            <person name="Messina D.N."/>
            <person name="Shen Y."/>
            <person name="Song H.X.-Z."/>
            <person name="Wylie T."/>
            <person name="Zhang L."/>
            <person name="Birney E."/>
            <person name="Han K."/>
            <person name="Konkel M.K."/>
            <person name="Lee J."/>
            <person name="Smit A.F.A."/>
            <person name="Ullmer B."/>
            <person name="Wang H."/>
            <person name="Xing J."/>
            <person name="Burhans R."/>
            <person name="Cheng Z."/>
            <person name="Karro J.E."/>
            <person name="Ma J."/>
            <person name="Raney B."/>
            <person name="She X."/>
            <person name="Cox M.J."/>
            <person name="Demuth J.P."/>
            <person name="Dumas L.J."/>
            <person name="Han S.-G."/>
            <person name="Hopkins J."/>
            <person name="Karimpour-Fard A."/>
            <person name="Kim Y.H."/>
            <person name="Pollack J.R."/>
            <person name="Vinar T."/>
            <person name="Addo-Quaye C."/>
            <person name="Degenhardt J."/>
            <person name="Denby A."/>
            <person name="Hubisz M.J."/>
            <person name="Indap A."/>
            <person name="Kosiol C."/>
            <person name="Lahn B.T."/>
            <person name="Lawson H.A."/>
            <person name="Marklein A."/>
            <person name="Nielsen R."/>
            <person name="Vallender E.J."/>
            <person name="Clark A.G."/>
            <person name="Ferguson B."/>
            <person name="Hernandez R.D."/>
            <person name="Hirani K."/>
            <person name="Kehrer-Sawatzki H."/>
            <person name="Kolb J."/>
            <person name="Patil S."/>
            <person name="Pu L.-L."/>
            <person name="Ren Y."/>
            <person name="Smith D.G."/>
            <person name="Wheeler D.A."/>
            <person name="Schenck I."/>
            <person name="Ball E.V."/>
            <person name="Chen R."/>
            <person name="Cooper D.N."/>
            <person name="Giardine B."/>
            <person name="Hsu F."/>
            <person name="Kent W.J."/>
            <person name="Lesk A."/>
            <person name="Nelson D.L."/>
            <person name="O'brien W.E."/>
            <person name="Pruefer K."/>
            <person name="Stenson P.D."/>
            <person name="Wallace J.C."/>
            <person name="Ke H."/>
            <person name="Liu X.-M."/>
            <person name="Wang P."/>
            <person name="Xiang A.P."/>
            <person name="Yang F."/>
            <person name="Barber G.P."/>
            <person name="Haussler D."/>
            <person name="Karolchik D."/>
            <person name="Kern A.D."/>
            <person name="Kuhn R.M."/>
            <person name="Smith K.E."/>
            <person name="Zwieg A.S."/>
        </authorList>
    </citation>
    <scope>NUCLEOTIDE SEQUENCE [LARGE SCALE GENOMIC DNA]</scope>
    <source>
        <strain evidence="4">17573</strain>
    </source>
</reference>
<evidence type="ECO:0000256" key="1">
    <source>
        <dbReference type="SAM" id="MobiDB-lite"/>
    </source>
</evidence>
<dbReference type="Bgee" id="ENSMMUG00000062654">
    <property type="expression patterns" value="Expressed in primary visual cortex and 10 other cell types or tissues"/>
</dbReference>
<dbReference type="VEuPathDB" id="HostDB:ENSMMUG00000062654"/>
<evidence type="ECO:0000313" key="3">
    <source>
        <dbReference type="Ensembl" id="ENSMMUP00000064974.1"/>
    </source>
</evidence>
<keyword evidence="2" id="KW-0812">Transmembrane</keyword>
<protein>
    <submittedName>
        <fullName evidence="3">Uncharacterized protein</fullName>
    </submittedName>
</protein>
<feature type="compositionally biased region" description="Basic and acidic residues" evidence="1">
    <location>
        <begin position="121"/>
        <end position="130"/>
    </location>
</feature>
<reference evidence="3" key="2">
    <citation type="submission" date="2019-01" db="EMBL/GenBank/DDBJ databases">
        <authorList>
            <person name="Graves T."/>
            <person name="Eichler E.E."/>
            <person name="Wilson R.K."/>
        </authorList>
    </citation>
    <scope>NUCLEOTIDE SEQUENCE [LARGE SCALE GENOMIC DNA]</scope>
    <source>
        <strain evidence="3">17573</strain>
    </source>
</reference>
<keyword evidence="4" id="KW-1185">Reference proteome</keyword>
<accession>A0A5F7ZK29</accession>
<reference evidence="3" key="3">
    <citation type="submission" date="2025-08" db="UniProtKB">
        <authorList>
            <consortium name="Ensembl"/>
        </authorList>
    </citation>
    <scope>IDENTIFICATION</scope>
    <source>
        <strain evidence="3">17573</strain>
    </source>
</reference>
<dbReference type="Ensembl" id="ENSMMUT00000105374.1">
    <property type="protein sequence ID" value="ENSMMUP00000064974.1"/>
    <property type="gene ID" value="ENSMMUG00000062654.1"/>
</dbReference>